<evidence type="ECO:0000256" key="2">
    <source>
        <dbReference type="ARBA" id="ARBA00023002"/>
    </source>
</evidence>
<dbReference type="STRING" id="652787.SAMN05216490_2298"/>
<keyword evidence="5" id="KW-1185">Reference proteome</keyword>
<dbReference type="GO" id="GO:0016491">
    <property type="term" value="F:oxidoreductase activity"/>
    <property type="evidence" value="ECO:0007669"/>
    <property type="project" value="UniProtKB-KW"/>
</dbReference>
<evidence type="ECO:0000256" key="1">
    <source>
        <dbReference type="ARBA" id="ARBA00006484"/>
    </source>
</evidence>
<dbReference type="RefSeq" id="WP_091372545.1">
    <property type="nucleotide sequence ID" value="NZ_LT629740.1"/>
</dbReference>
<dbReference type="AlphaFoldDB" id="A0A1H1WW34"/>
<protein>
    <submittedName>
        <fullName evidence="4">Short-chain dehydrogenase</fullName>
    </submittedName>
</protein>
<name>A0A1H1WW34_MUCMA</name>
<dbReference type="InterPro" id="IPR036291">
    <property type="entry name" value="NAD(P)-bd_dom_sf"/>
</dbReference>
<evidence type="ECO:0000313" key="5">
    <source>
        <dbReference type="Proteomes" id="UP000199679"/>
    </source>
</evidence>
<comment type="similarity">
    <text evidence="1 3">Belongs to the short-chain dehydrogenases/reductases (SDR) family.</text>
</comment>
<proteinExistence type="inferred from homology"/>
<evidence type="ECO:0000313" key="4">
    <source>
        <dbReference type="EMBL" id="SDT01393.1"/>
    </source>
</evidence>
<evidence type="ECO:0000256" key="3">
    <source>
        <dbReference type="RuleBase" id="RU000363"/>
    </source>
</evidence>
<dbReference type="PRINTS" id="PR00080">
    <property type="entry name" value="SDRFAMILY"/>
</dbReference>
<dbReference type="NCBIfam" id="NF004824">
    <property type="entry name" value="PRK06180.1"/>
    <property type="match status" value="1"/>
</dbReference>
<dbReference type="InterPro" id="IPR020904">
    <property type="entry name" value="Sc_DH/Rdtase_CS"/>
</dbReference>
<dbReference type="OrthoDB" id="1235794at2"/>
<dbReference type="PANTHER" id="PTHR43976:SF16">
    <property type="entry name" value="SHORT-CHAIN DEHYDROGENASE_REDUCTASE FAMILY PROTEIN"/>
    <property type="match status" value="1"/>
</dbReference>
<dbReference type="PRINTS" id="PR00081">
    <property type="entry name" value="GDHRDH"/>
</dbReference>
<gene>
    <name evidence="4" type="ORF">SAMN05216490_2298</name>
</gene>
<dbReference type="SUPFAM" id="SSF51735">
    <property type="entry name" value="NAD(P)-binding Rossmann-fold domains"/>
    <property type="match status" value="1"/>
</dbReference>
<dbReference type="Gene3D" id="3.40.50.720">
    <property type="entry name" value="NAD(P)-binding Rossmann-like Domain"/>
    <property type="match status" value="1"/>
</dbReference>
<sequence length="280" mass="30435">MNTKKVWYITGASKGLGLALVKKLINEGYRVAATSRKAEQLKKALGSTNEDQFLALEVDLTNDESIKQSIQKTQAHFGQLDVVVNNAGYGIGGSIEELSQKDVYDNFNVNVFATIKVIHHALPVMRTQRSGHIINISSIGGFAGATGWSVYASTKFAITGMSEVLAEEVRDLGIKVTVVAPGGFRTEFLSAESLVMAENVISDYQSIRDSHARYNTMNGKQAGDPDKAAEVFIALAENPKTPVRLFLGSDAYTRASAKITQLGNDLEQWKDLTLSTDFPV</sequence>
<dbReference type="CDD" id="cd05374">
    <property type="entry name" value="17beta-HSD-like_SDR_c"/>
    <property type="match status" value="1"/>
</dbReference>
<accession>A0A1H1WW34</accession>
<dbReference type="PANTHER" id="PTHR43976">
    <property type="entry name" value="SHORT CHAIN DEHYDROGENASE"/>
    <property type="match status" value="1"/>
</dbReference>
<reference evidence="4 5" key="1">
    <citation type="submission" date="2016-10" db="EMBL/GenBank/DDBJ databases">
        <authorList>
            <person name="de Groot N.N."/>
        </authorList>
    </citation>
    <scope>NUCLEOTIDE SEQUENCE [LARGE SCALE GENOMIC DNA]</scope>
    <source>
        <strain evidence="4 5">MP1X4</strain>
    </source>
</reference>
<keyword evidence="2" id="KW-0560">Oxidoreductase</keyword>
<dbReference type="InterPro" id="IPR051911">
    <property type="entry name" value="SDR_oxidoreductase"/>
</dbReference>
<organism evidence="4 5">
    <name type="scientific">Mucilaginibacter mallensis</name>
    <dbReference type="NCBI Taxonomy" id="652787"/>
    <lineage>
        <taxon>Bacteria</taxon>
        <taxon>Pseudomonadati</taxon>
        <taxon>Bacteroidota</taxon>
        <taxon>Sphingobacteriia</taxon>
        <taxon>Sphingobacteriales</taxon>
        <taxon>Sphingobacteriaceae</taxon>
        <taxon>Mucilaginibacter</taxon>
    </lineage>
</organism>
<dbReference type="PROSITE" id="PS00061">
    <property type="entry name" value="ADH_SHORT"/>
    <property type="match status" value="1"/>
</dbReference>
<dbReference type="EMBL" id="LT629740">
    <property type="protein sequence ID" value="SDT01393.1"/>
    <property type="molecule type" value="Genomic_DNA"/>
</dbReference>
<dbReference type="Proteomes" id="UP000199679">
    <property type="component" value="Chromosome I"/>
</dbReference>
<dbReference type="InterPro" id="IPR002347">
    <property type="entry name" value="SDR_fam"/>
</dbReference>
<dbReference type="Pfam" id="PF00106">
    <property type="entry name" value="adh_short"/>
    <property type="match status" value="1"/>
</dbReference>